<protein>
    <submittedName>
        <fullName evidence="2">Signal transducing protein</fullName>
    </submittedName>
</protein>
<organism evidence="2 3">
    <name type="scientific">Sungkyunkwania multivorans</name>
    <dbReference type="NCBI Taxonomy" id="1173618"/>
    <lineage>
        <taxon>Bacteria</taxon>
        <taxon>Pseudomonadati</taxon>
        <taxon>Bacteroidota</taxon>
        <taxon>Flavobacteriia</taxon>
        <taxon>Flavobacteriales</taxon>
        <taxon>Flavobacteriaceae</taxon>
        <taxon>Sungkyunkwania</taxon>
    </lineage>
</organism>
<evidence type="ECO:0000259" key="1">
    <source>
        <dbReference type="Pfam" id="PF09413"/>
    </source>
</evidence>
<sequence>MSDSTEFIDIYSGSEVRVIMLKGLLEEVGVTAVVQNEFQSGISAGFAGGTINTIRLKVHESELEKVRPIVDNFIKNQK</sequence>
<feature type="domain" description="DUF2007" evidence="1">
    <location>
        <begin position="10"/>
        <end position="73"/>
    </location>
</feature>
<dbReference type="InterPro" id="IPR018551">
    <property type="entry name" value="DUF2007"/>
</dbReference>
<dbReference type="EMBL" id="JBHTJH010000017">
    <property type="protein sequence ID" value="MFD0863421.1"/>
    <property type="molecule type" value="Genomic_DNA"/>
</dbReference>
<name>A0ABW3D057_9FLAO</name>
<dbReference type="Proteomes" id="UP001596978">
    <property type="component" value="Unassembled WGS sequence"/>
</dbReference>
<comment type="caution">
    <text evidence="2">The sequence shown here is derived from an EMBL/GenBank/DDBJ whole genome shotgun (WGS) entry which is preliminary data.</text>
</comment>
<accession>A0ABW3D057</accession>
<dbReference type="RefSeq" id="WP_386409448.1">
    <property type="nucleotide sequence ID" value="NZ_JBHTJH010000017.1"/>
</dbReference>
<evidence type="ECO:0000313" key="2">
    <source>
        <dbReference type="EMBL" id="MFD0863421.1"/>
    </source>
</evidence>
<reference evidence="3" key="1">
    <citation type="journal article" date="2019" name="Int. J. Syst. Evol. Microbiol.">
        <title>The Global Catalogue of Microorganisms (GCM) 10K type strain sequencing project: providing services to taxonomists for standard genome sequencing and annotation.</title>
        <authorList>
            <consortium name="The Broad Institute Genomics Platform"/>
            <consortium name="The Broad Institute Genome Sequencing Center for Infectious Disease"/>
            <person name="Wu L."/>
            <person name="Ma J."/>
        </authorList>
    </citation>
    <scope>NUCLEOTIDE SEQUENCE [LARGE SCALE GENOMIC DNA]</scope>
    <source>
        <strain evidence="3">CCUG 62952</strain>
    </source>
</reference>
<keyword evidence="3" id="KW-1185">Reference proteome</keyword>
<gene>
    <name evidence="2" type="ORF">ACFQ1M_14495</name>
</gene>
<proteinExistence type="predicted"/>
<evidence type="ECO:0000313" key="3">
    <source>
        <dbReference type="Proteomes" id="UP001596978"/>
    </source>
</evidence>
<dbReference type="Pfam" id="PF09413">
    <property type="entry name" value="DUF2007"/>
    <property type="match status" value="1"/>
</dbReference>